<dbReference type="EMBL" id="JACXVP010000012">
    <property type="protein sequence ID" value="KAG5571879.1"/>
    <property type="molecule type" value="Genomic_DNA"/>
</dbReference>
<keyword evidence="2" id="KW-1185">Reference proteome</keyword>
<dbReference type="AlphaFoldDB" id="A0A9J5W984"/>
<comment type="caution">
    <text evidence="1">The sequence shown here is derived from an EMBL/GenBank/DDBJ whole genome shotgun (WGS) entry which is preliminary data.</text>
</comment>
<evidence type="ECO:0000313" key="2">
    <source>
        <dbReference type="Proteomes" id="UP000824120"/>
    </source>
</evidence>
<organism evidence="1 2">
    <name type="scientific">Solanum commersonii</name>
    <name type="common">Commerson's wild potato</name>
    <name type="synonym">Commerson's nightshade</name>
    <dbReference type="NCBI Taxonomy" id="4109"/>
    <lineage>
        <taxon>Eukaryota</taxon>
        <taxon>Viridiplantae</taxon>
        <taxon>Streptophyta</taxon>
        <taxon>Embryophyta</taxon>
        <taxon>Tracheophyta</taxon>
        <taxon>Spermatophyta</taxon>
        <taxon>Magnoliopsida</taxon>
        <taxon>eudicotyledons</taxon>
        <taxon>Gunneridae</taxon>
        <taxon>Pentapetalae</taxon>
        <taxon>asterids</taxon>
        <taxon>lamiids</taxon>
        <taxon>Solanales</taxon>
        <taxon>Solanaceae</taxon>
        <taxon>Solanoideae</taxon>
        <taxon>Solaneae</taxon>
        <taxon>Solanum</taxon>
    </lineage>
</organism>
<sequence>MFETIFIVAKNMLRRAIQCSKSSSPITSAIRPLVSSITFLLWPSASSSSITLGDLTLYHGTTRRHGLAHWNFRRDGGHSATRQRDSAITRPSFLHSFSSLRSFLQISVHGLFLNPNTWKSRILHQLLAQKKHLRTTNLSK</sequence>
<reference evidence="1 2" key="1">
    <citation type="submission" date="2020-09" db="EMBL/GenBank/DDBJ databases">
        <title>De no assembly of potato wild relative species, Solanum commersonii.</title>
        <authorList>
            <person name="Cho K."/>
        </authorList>
    </citation>
    <scope>NUCLEOTIDE SEQUENCE [LARGE SCALE GENOMIC DNA]</scope>
    <source>
        <strain evidence="1">LZ3.2</strain>
        <tissue evidence="1">Leaf</tissue>
    </source>
</reference>
<evidence type="ECO:0000313" key="1">
    <source>
        <dbReference type="EMBL" id="KAG5571879.1"/>
    </source>
</evidence>
<dbReference type="Proteomes" id="UP000824120">
    <property type="component" value="Chromosome 12"/>
</dbReference>
<accession>A0A9J5W984</accession>
<gene>
    <name evidence="1" type="ORF">H5410_061645</name>
</gene>
<proteinExistence type="predicted"/>
<protein>
    <submittedName>
        <fullName evidence="1">Uncharacterized protein</fullName>
    </submittedName>
</protein>
<name>A0A9J5W984_SOLCO</name>